<evidence type="ECO:0000256" key="2">
    <source>
        <dbReference type="SAM" id="SignalP"/>
    </source>
</evidence>
<feature type="domain" description="Secretion system C-terminal sorting" evidence="3">
    <location>
        <begin position="178"/>
        <end position="244"/>
    </location>
</feature>
<reference evidence="4" key="1">
    <citation type="journal article" date="2014" name="Int. J. Syst. Evol. Microbiol.">
        <title>Complete genome of a new Firmicutes species belonging to the dominant human colonic microbiota ('Ruminococcus bicirculans') reveals two chromosomes and a selective capacity to utilize plant glucans.</title>
        <authorList>
            <consortium name="NISC Comparative Sequencing Program"/>
            <person name="Wegmann U."/>
            <person name="Louis P."/>
            <person name="Goesmann A."/>
            <person name="Henrissat B."/>
            <person name="Duncan S.H."/>
            <person name="Flint H.J."/>
        </authorList>
    </citation>
    <scope>NUCLEOTIDE SEQUENCE</scope>
    <source>
        <strain evidence="4">CECT 7184</strain>
    </source>
</reference>
<evidence type="ECO:0000313" key="5">
    <source>
        <dbReference type="EMBL" id="MDN3709063.1"/>
    </source>
</evidence>
<keyword evidence="6" id="KW-1185">Reference proteome</keyword>
<dbReference type="EMBL" id="JAUFQU010000014">
    <property type="protein sequence ID" value="MDN3709063.1"/>
    <property type="molecule type" value="Genomic_DNA"/>
</dbReference>
<dbReference type="InterPro" id="IPR026444">
    <property type="entry name" value="Secre_tail"/>
</dbReference>
<accession>A0ABT8CUS7</accession>
<reference evidence="6" key="2">
    <citation type="journal article" date="2019" name="Int. J. Syst. Evol. Microbiol.">
        <title>The Global Catalogue of Microorganisms (GCM) 10K type strain sequencing project: providing services to taxonomists for standard genome sequencing and annotation.</title>
        <authorList>
            <consortium name="The Broad Institute Genomics Platform"/>
            <consortium name="The Broad Institute Genome Sequencing Center for Infectious Disease"/>
            <person name="Wu L."/>
            <person name="Ma J."/>
        </authorList>
    </citation>
    <scope>NUCLEOTIDE SEQUENCE [LARGE SCALE GENOMIC DNA]</scope>
    <source>
        <strain evidence="6">CECT 7184</strain>
    </source>
</reference>
<keyword evidence="1 2" id="KW-0732">Signal</keyword>
<protein>
    <submittedName>
        <fullName evidence="4">T9SS type A sorting domain-containing protein</fullName>
    </submittedName>
</protein>
<reference evidence="4" key="3">
    <citation type="submission" date="2023-06" db="EMBL/GenBank/DDBJ databases">
        <authorList>
            <person name="Lucena T."/>
            <person name="Sun Q."/>
        </authorList>
    </citation>
    <scope>NUCLEOTIDE SEQUENCE</scope>
    <source>
        <strain evidence="4">CECT 7184</strain>
    </source>
</reference>
<organism evidence="4 6">
    <name type="scientific">Paenimyroides ceti</name>
    <dbReference type="NCBI Taxonomy" id="395087"/>
    <lineage>
        <taxon>Bacteria</taxon>
        <taxon>Pseudomonadati</taxon>
        <taxon>Bacteroidota</taxon>
        <taxon>Flavobacteriia</taxon>
        <taxon>Flavobacteriales</taxon>
        <taxon>Flavobacteriaceae</taxon>
        <taxon>Paenimyroides</taxon>
    </lineage>
</organism>
<dbReference type="Pfam" id="PF18962">
    <property type="entry name" value="Por_Secre_tail"/>
    <property type="match status" value="1"/>
</dbReference>
<dbReference type="Proteomes" id="UP001242368">
    <property type="component" value="Unassembled WGS sequence"/>
</dbReference>
<name>A0ABT8CUS7_9FLAO</name>
<evidence type="ECO:0000313" key="6">
    <source>
        <dbReference type="Proteomes" id="UP001242368"/>
    </source>
</evidence>
<evidence type="ECO:0000313" key="4">
    <source>
        <dbReference type="EMBL" id="MDN3706942.1"/>
    </source>
</evidence>
<evidence type="ECO:0000256" key="1">
    <source>
        <dbReference type="ARBA" id="ARBA00022729"/>
    </source>
</evidence>
<evidence type="ECO:0000259" key="3">
    <source>
        <dbReference type="Pfam" id="PF18962"/>
    </source>
</evidence>
<gene>
    <name evidence="4" type="ORF">QW060_07320</name>
    <name evidence="5" type="ORF">QW060_18570</name>
</gene>
<feature type="chain" id="PRO_5045032503" evidence="2">
    <location>
        <begin position="23"/>
        <end position="255"/>
    </location>
</feature>
<sequence>MKNLISILFVACLLLQSSLIQSQTQEEELKNNEWYVHKVIYNDIEYIAPVNDERSGSVPNLKLFENSFEDYFEFYFCFYNSSNYLLFLENQQFSVEGWISLAIVPSACSVQENNDYYFYYFSVMNPLVTAAPLIYSYEVNTIDGSTKQLIITNQNGDKAYFYNYYLSNPIFELEGINIYPNPVKDVVQIAMPDTAKERYEYKIYDSNGKLVKVFKDKKGPHITLEIQDLASGIYWLEINTPDTQQRGYSTKIVKK</sequence>
<proteinExistence type="predicted"/>
<dbReference type="RefSeq" id="WP_290362991.1">
    <property type="nucleotide sequence ID" value="NZ_JAUFQU010000001.1"/>
</dbReference>
<feature type="signal peptide" evidence="2">
    <location>
        <begin position="1"/>
        <end position="22"/>
    </location>
</feature>
<comment type="caution">
    <text evidence="4">The sequence shown here is derived from an EMBL/GenBank/DDBJ whole genome shotgun (WGS) entry which is preliminary data.</text>
</comment>
<dbReference type="EMBL" id="JAUFQU010000001">
    <property type="protein sequence ID" value="MDN3706942.1"/>
    <property type="molecule type" value="Genomic_DNA"/>
</dbReference>
<dbReference type="NCBIfam" id="TIGR04183">
    <property type="entry name" value="Por_Secre_tail"/>
    <property type="match status" value="1"/>
</dbReference>